<accession>A0A1H7S2C0</accession>
<keyword evidence="3" id="KW-1185">Reference proteome</keyword>
<evidence type="ECO:0000313" key="2">
    <source>
        <dbReference type="EMBL" id="SEL66466.1"/>
    </source>
</evidence>
<dbReference type="EMBL" id="FOAB01000005">
    <property type="protein sequence ID" value="SEL66466.1"/>
    <property type="molecule type" value="Genomic_DNA"/>
</dbReference>
<protein>
    <recommendedName>
        <fullName evidence="1">STAS domain-containing protein</fullName>
    </recommendedName>
</protein>
<dbReference type="RefSeq" id="WP_091409910.1">
    <property type="nucleotide sequence ID" value="NZ_FOAB01000005.1"/>
</dbReference>
<name>A0A1H7S2C0_AQUAM</name>
<dbReference type="STRING" id="1038014.SAMN04487910_2961"/>
<dbReference type="PROSITE" id="PS50801">
    <property type="entry name" value="STAS"/>
    <property type="match status" value="1"/>
</dbReference>
<dbReference type="Pfam" id="PF01740">
    <property type="entry name" value="STAS"/>
    <property type="match status" value="1"/>
</dbReference>
<dbReference type="InterPro" id="IPR002645">
    <property type="entry name" value="STAS_dom"/>
</dbReference>
<sequence length="99" mass="11823">MELEINNVNGKIEVIGDFTSQNVHKVKEHFNYLLDHYEEVVMCLNKVKRIDEKALPVLKKIYTKAQRRSKVLFILGISNKIVFKFLKRNKLTHIYRNDY</sequence>
<proteinExistence type="predicted"/>
<reference evidence="3" key="1">
    <citation type="submission" date="2016-10" db="EMBL/GenBank/DDBJ databases">
        <authorList>
            <person name="Varghese N."/>
            <person name="Submissions S."/>
        </authorList>
    </citation>
    <scope>NUCLEOTIDE SEQUENCE [LARGE SCALE GENOMIC DNA]</scope>
    <source>
        <strain evidence="3">DSM 25232 / NCIMB 14723 / 92V</strain>
    </source>
</reference>
<dbReference type="SUPFAM" id="SSF52091">
    <property type="entry name" value="SpoIIaa-like"/>
    <property type="match status" value="1"/>
</dbReference>
<evidence type="ECO:0000313" key="3">
    <source>
        <dbReference type="Proteomes" id="UP000198521"/>
    </source>
</evidence>
<organism evidence="2 3">
    <name type="scientific">Aquimarina amphilecti</name>
    <dbReference type="NCBI Taxonomy" id="1038014"/>
    <lineage>
        <taxon>Bacteria</taxon>
        <taxon>Pseudomonadati</taxon>
        <taxon>Bacteroidota</taxon>
        <taxon>Flavobacteriia</taxon>
        <taxon>Flavobacteriales</taxon>
        <taxon>Flavobacteriaceae</taxon>
        <taxon>Aquimarina</taxon>
    </lineage>
</organism>
<dbReference type="Proteomes" id="UP000198521">
    <property type="component" value="Unassembled WGS sequence"/>
</dbReference>
<evidence type="ECO:0000259" key="1">
    <source>
        <dbReference type="PROSITE" id="PS50801"/>
    </source>
</evidence>
<dbReference type="OrthoDB" id="1163458at2"/>
<dbReference type="Gene3D" id="3.30.750.24">
    <property type="entry name" value="STAS domain"/>
    <property type="match status" value="1"/>
</dbReference>
<dbReference type="AlphaFoldDB" id="A0A1H7S2C0"/>
<dbReference type="InterPro" id="IPR036513">
    <property type="entry name" value="STAS_dom_sf"/>
</dbReference>
<feature type="domain" description="STAS" evidence="1">
    <location>
        <begin position="12"/>
        <end position="99"/>
    </location>
</feature>
<gene>
    <name evidence="2" type="ORF">SAMN04487910_2961</name>
</gene>